<gene>
    <name evidence="1" type="ORF">MEDL_45139</name>
</gene>
<dbReference type="Proteomes" id="UP000683360">
    <property type="component" value="Unassembled WGS sequence"/>
</dbReference>
<dbReference type="EMBL" id="CAJPWZ010002182">
    <property type="protein sequence ID" value="CAG2232432.1"/>
    <property type="molecule type" value="Genomic_DNA"/>
</dbReference>
<keyword evidence="2" id="KW-1185">Reference proteome</keyword>
<comment type="caution">
    <text evidence="1">The sequence shown here is derived from an EMBL/GenBank/DDBJ whole genome shotgun (WGS) entry which is preliminary data.</text>
</comment>
<reference evidence="1" key="1">
    <citation type="submission" date="2021-03" db="EMBL/GenBank/DDBJ databases">
        <authorList>
            <person name="Bekaert M."/>
        </authorList>
    </citation>
    <scope>NUCLEOTIDE SEQUENCE</scope>
</reference>
<name>A0A8S3TFX1_MYTED</name>
<proteinExistence type="predicted"/>
<sequence>MNTTQSVPLKHFDTGNESSLLHVVVANVTEIQDVFFNNNTDDIKLRLQKSDTITLRDKLLMDGDKTNVLITGPMLTTTDSSVNITKFENQMPPYLNNIKISETGNNLARINTTMLSSLNKSVATLSQQHNESNISHLSILNDSSLLSNSTMNDTTKLSQRMNPLSKEDNLTTNPTVQSQTTVNDSFQPLITVTTETNSVTNAPSVYQTIGNVIPKFDTSKAIISHGISDTATVKSQEVKSSIITGNKNKLSKMNIPNRWNSIIKEHDSAGVHAINNENSTILHLSVENMTNYEPKLKDHMNASRLETNTENLPKTFFEMNHSKPNLLNSSIVFTNETRTENIASGMNTSQRLQVKRKDIDTTVTKTKAVSCKYSKFVQQHYG</sequence>
<protein>
    <submittedName>
        <fullName evidence="1">Uncharacterized protein</fullName>
    </submittedName>
</protein>
<evidence type="ECO:0000313" key="2">
    <source>
        <dbReference type="Proteomes" id="UP000683360"/>
    </source>
</evidence>
<evidence type="ECO:0000313" key="1">
    <source>
        <dbReference type="EMBL" id="CAG2232432.1"/>
    </source>
</evidence>
<dbReference type="AlphaFoldDB" id="A0A8S3TFX1"/>
<accession>A0A8S3TFX1</accession>
<organism evidence="1 2">
    <name type="scientific">Mytilus edulis</name>
    <name type="common">Blue mussel</name>
    <dbReference type="NCBI Taxonomy" id="6550"/>
    <lineage>
        <taxon>Eukaryota</taxon>
        <taxon>Metazoa</taxon>
        <taxon>Spiralia</taxon>
        <taxon>Lophotrochozoa</taxon>
        <taxon>Mollusca</taxon>
        <taxon>Bivalvia</taxon>
        <taxon>Autobranchia</taxon>
        <taxon>Pteriomorphia</taxon>
        <taxon>Mytilida</taxon>
        <taxon>Mytiloidea</taxon>
        <taxon>Mytilidae</taxon>
        <taxon>Mytilinae</taxon>
        <taxon>Mytilus</taxon>
    </lineage>
</organism>